<feature type="transmembrane region" description="Helical" evidence="7">
    <location>
        <begin position="80"/>
        <end position="100"/>
    </location>
</feature>
<reference evidence="8 9" key="1">
    <citation type="submission" date="2024-03" db="EMBL/GenBank/DDBJ databases">
        <title>The complete genome of Streptomyces sirii sp.nov.</title>
        <authorList>
            <person name="Zakalyukina Y.V."/>
            <person name="Belik A.R."/>
            <person name="Biryukov M.V."/>
            <person name="Baturina O.A."/>
            <person name="Kabilov M.R."/>
        </authorList>
    </citation>
    <scope>NUCLEOTIDE SEQUENCE [LARGE SCALE GENOMIC DNA]</scope>
    <source>
        <strain evidence="8 9">BP-8</strain>
    </source>
</reference>
<accession>A0ABZ2QIB5</accession>
<organism evidence="8 9">
    <name type="scientific">Streptomyces sirii</name>
    <dbReference type="NCBI Taxonomy" id="3127701"/>
    <lineage>
        <taxon>Bacteria</taxon>
        <taxon>Bacillati</taxon>
        <taxon>Actinomycetota</taxon>
        <taxon>Actinomycetes</taxon>
        <taxon>Kitasatosporales</taxon>
        <taxon>Streptomycetaceae</taxon>
        <taxon>Streptomyces</taxon>
    </lineage>
</organism>
<feature type="transmembrane region" description="Helical" evidence="7">
    <location>
        <begin position="296"/>
        <end position="315"/>
    </location>
</feature>
<keyword evidence="9" id="KW-1185">Reference proteome</keyword>
<dbReference type="InterPro" id="IPR029020">
    <property type="entry name" value="Ammonium/urea_transptr"/>
</dbReference>
<feature type="transmembrane region" description="Helical" evidence="7">
    <location>
        <begin position="245"/>
        <end position="263"/>
    </location>
</feature>
<keyword evidence="3" id="KW-1003">Cell membrane</keyword>
<dbReference type="Pfam" id="PF03253">
    <property type="entry name" value="UT"/>
    <property type="match status" value="1"/>
</dbReference>
<evidence type="ECO:0000313" key="8">
    <source>
        <dbReference type="EMBL" id="WXK76220.1"/>
    </source>
</evidence>
<feature type="transmembrane region" description="Helical" evidence="7">
    <location>
        <begin position="185"/>
        <end position="208"/>
    </location>
</feature>
<dbReference type="EMBL" id="CP147982">
    <property type="protein sequence ID" value="WXK76220.1"/>
    <property type="molecule type" value="Genomic_DNA"/>
</dbReference>
<evidence type="ECO:0000256" key="5">
    <source>
        <dbReference type="ARBA" id="ARBA00022989"/>
    </source>
</evidence>
<dbReference type="PANTHER" id="PTHR10464:SF4">
    <property type="entry name" value="UREA TRANSPORTER"/>
    <property type="match status" value="1"/>
</dbReference>
<evidence type="ECO:0000256" key="4">
    <source>
        <dbReference type="ARBA" id="ARBA00022692"/>
    </source>
</evidence>
<sequence length="333" mass="34084">MRQWGTAINGPFQTPYGRFVIEVLRGQAQVDFLPNALTGAVFSIGLFAAGWGYGLYGLTGTAVGTATARFLGVDRGRITAGLEGFNACLVAVGCAVFLGADRPSTALLALAGSAVVTVLTGAAARILATWDLPAFTLPFCLTASALTIAAPGFQRVWHQDAGPAALPRPAVGPAALTFSDLWHAFFANVGQIFFMPQWYVGLIFLAGVFVACRRAGALACVGSAVGICTAWALGAPAEQVAEGALGYNAVLVAMALCGVFLVADGWSLAYAMAGAAAATVLTPALAAVFAPSGGHAFTWPFVLVSLAFLTAAPAFPRLRRVERMPAAADPAGG</sequence>
<dbReference type="Gene3D" id="1.10.3430.10">
    <property type="entry name" value="Ammonium transporter AmtB like domains"/>
    <property type="match status" value="1"/>
</dbReference>
<dbReference type="PANTHER" id="PTHR10464">
    <property type="entry name" value="UREA TRANSPORTER"/>
    <property type="match status" value="1"/>
</dbReference>
<dbReference type="InterPro" id="IPR004937">
    <property type="entry name" value="Urea_transporter"/>
</dbReference>
<feature type="transmembrane region" description="Helical" evidence="7">
    <location>
        <begin position="215"/>
        <end position="233"/>
    </location>
</feature>
<keyword evidence="6 7" id="KW-0472">Membrane</keyword>
<dbReference type="Proteomes" id="UP001626628">
    <property type="component" value="Chromosome"/>
</dbReference>
<keyword evidence="5 7" id="KW-1133">Transmembrane helix</keyword>
<evidence type="ECO:0000256" key="3">
    <source>
        <dbReference type="ARBA" id="ARBA00022475"/>
    </source>
</evidence>
<keyword evidence="4 7" id="KW-0812">Transmembrane</keyword>
<protein>
    <submittedName>
        <fullName evidence="8">Urea transporter</fullName>
    </submittedName>
</protein>
<dbReference type="RefSeq" id="WP_407285971.1">
    <property type="nucleotide sequence ID" value="NZ_CP147982.1"/>
</dbReference>
<evidence type="ECO:0000256" key="7">
    <source>
        <dbReference type="SAM" id="Phobius"/>
    </source>
</evidence>
<comment type="subcellular location">
    <subcellularLocation>
        <location evidence="1">Cell membrane</location>
        <topology evidence="1">Multi-pass membrane protein</topology>
    </subcellularLocation>
</comment>
<gene>
    <name evidence="8" type="ORF">WAB15_09625</name>
</gene>
<feature type="transmembrane region" description="Helical" evidence="7">
    <location>
        <begin position="270"/>
        <end position="290"/>
    </location>
</feature>
<feature type="transmembrane region" description="Helical" evidence="7">
    <location>
        <begin position="40"/>
        <end position="59"/>
    </location>
</feature>
<evidence type="ECO:0000256" key="1">
    <source>
        <dbReference type="ARBA" id="ARBA00004651"/>
    </source>
</evidence>
<name>A0ABZ2QIB5_9ACTN</name>
<feature type="transmembrane region" description="Helical" evidence="7">
    <location>
        <begin position="106"/>
        <end position="128"/>
    </location>
</feature>
<evidence type="ECO:0000313" key="9">
    <source>
        <dbReference type="Proteomes" id="UP001626628"/>
    </source>
</evidence>
<evidence type="ECO:0000256" key="6">
    <source>
        <dbReference type="ARBA" id="ARBA00023136"/>
    </source>
</evidence>
<evidence type="ECO:0000256" key="2">
    <source>
        <dbReference type="ARBA" id="ARBA00005914"/>
    </source>
</evidence>
<comment type="similarity">
    <text evidence="2">Belongs to the urea transporter family.</text>
</comment>
<proteinExistence type="inferred from homology"/>
<dbReference type="PIRSF" id="PIRSF016502">
    <property type="entry name" value="Urea_transporter"/>
    <property type="match status" value="1"/>
</dbReference>